<dbReference type="Pfam" id="PF00001">
    <property type="entry name" value="7tm_1"/>
    <property type="match status" value="1"/>
</dbReference>
<dbReference type="InterPro" id="IPR000276">
    <property type="entry name" value="GPCR_Rhodpsn"/>
</dbReference>
<dbReference type="InterPro" id="IPR000670">
    <property type="entry name" value="Urot_II_rcpt"/>
</dbReference>
<keyword evidence="16" id="KW-1185">Reference proteome</keyword>
<keyword evidence="8" id="KW-0675">Receptor</keyword>
<dbReference type="Ensembl" id="ENSZALT00000014403.1">
    <property type="protein sequence ID" value="ENSZALP00000010424.1"/>
    <property type="gene ID" value="ENSZALG00000008796.1"/>
</dbReference>
<evidence type="ECO:0000256" key="9">
    <source>
        <dbReference type="ARBA" id="ARBA00023224"/>
    </source>
</evidence>
<dbReference type="AlphaFoldDB" id="A0A8D2MNN0"/>
<evidence type="ECO:0000256" key="12">
    <source>
        <dbReference type="SAM" id="MobiDB-lite"/>
    </source>
</evidence>
<evidence type="ECO:0000313" key="16">
    <source>
        <dbReference type="Proteomes" id="UP000694413"/>
    </source>
</evidence>
<dbReference type="GO" id="GO:0001604">
    <property type="term" value="F:urotensin II receptor activity"/>
    <property type="evidence" value="ECO:0007669"/>
    <property type="project" value="InterPro"/>
</dbReference>
<keyword evidence="3" id="KW-1003">Cell membrane</keyword>
<dbReference type="Proteomes" id="UP000694413">
    <property type="component" value="Unassembled WGS sequence"/>
</dbReference>
<reference evidence="15" key="2">
    <citation type="submission" date="2025-09" db="UniProtKB">
        <authorList>
            <consortium name="Ensembl"/>
        </authorList>
    </citation>
    <scope>IDENTIFICATION</scope>
</reference>
<name>A0A8D2MNN0_ZONAL</name>
<dbReference type="GO" id="GO:0008217">
    <property type="term" value="P:regulation of blood pressure"/>
    <property type="evidence" value="ECO:0007669"/>
    <property type="project" value="InterPro"/>
</dbReference>
<feature type="domain" description="G-protein coupled receptors family 1 profile" evidence="14">
    <location>
        <begin position="138"/>
        <end position="324"/>
    </location>
</feature>
<feature type="transmembrane region" description="Helical" evidence="13">
    <location>
        <begin position="305"/>
        <end position="327"/>
    </location>
</feature>
<keyword evidence="9" id="KW-0807">Transducer</keyword>
<evidence type="ECO:0000256" key="5">
    <source>
        <dbReference type="ARBA" id="ARBA00022989"/>
    </source>
</evidence>
<evidence type="ECO:0000256" key="13">
    <source>
        <dbReference type="SAM" id="Phobius"/>
    </source>
</evidence>
<dbReference type="GO" id="GO:0097746">
    <property type="term" value="P:blood vessel diameter maintenance"/>
    <property type="evidence" value="ECO:0007669"/>
    <property type="project" value="InterPro"/>
</dbReference>
<organism evidence="15 16">
    <name type="scientific">Zonotrichia albicollis</name>
    <name type="common">White-throated sparrow</name>
    <name type="synonym">Fringilla albicollis</name>
    <dbReference type="NCBI Taxonomy" id="44394"/>
    <lineage>
        <taxon>Eukaryota</taxon>
        <taxon>Metazoa</taxon>
        <taxon>Chordata</taxon>
        <taxon>Craniata</taxon>
        <taxon>Vertebrata</taxon>
        <taxon>Euteleostomi</taxon>
        <taxon>Archelosauria</taxon>
        <taxon>Archosauria</taxon>
        <taxon>Dinosauria</taxon>
        <taxon>Saurischia</taxon>
        <taxon>Theropoda</taxon>
        <taxon>Coelurosauria</taxon>
        <taxon>Aves</taxon>
        <taxon>Neognathae</taxon>
        <taxon>Neoaves</taxon>
        <taxon>Telluraves</taxon>
        <taxon>Australaves</taxon>
        <taxon>Passeriformes</taxon>
        <taxon>Passerellidae</taxon>
        <taxon>Zonotrichia</taxon>
    </lineage>
</organism>
<comment type="subcellular location">
    <subcellularLocation>
        <location evidence="1">Cell membrane</location>
        <topology evidence="1">Multi-pass membrane protein</topology>
    </subcellularLocation>
</comment>
<keyword evidence="4 13" id="KW-0812">Transmembrane</keyword>
<dbReference type="PANTHER" id="PTHR24230">
    <property type="entry name" value="G-PROTEIN COUPLED RECEPTOR"/>
    <property type="match status" value="1"/>
</dbReference>
<accession>A0A8D2MNN0</accession>
<comment type="function">
    <text evidence="10">High affinity receptor for urotensin-2 and urotensin-2B. The activity of this receptor is mediated by a G-protein that activate a phosphatidylinositol-calcium second messenger system.</text>
</comment>
<feature type="transmembrane region" description="Helical" evidence="13">
    <location>
        <begin position="216"/>
        <end position="236"/>
    </location>
</feature>
<dbReference type="Gene3D" id="1.20.1070.10">
    <property type="entry name" value="Rhodopsin 7-helix transmembrane proteins"/>
    <property type="match status" value="1"/>
</dbReference>
<keyword evidence="6" id="KW-0297">G-protein coupled receptor</keyword>
<evidence type="ECO:0000259" key="14">
    <source>
        <dbReference type="PROSITE" id="PS50262"/>
    </source>
</evidence>
<dbReference type="InterPro" id="IPR017452">
    <property type="entry name" value="GPCR_Rhodpsn_7TM"/>
</dbReference>
<evidence type="ECO:0000256" key="11">
    <source>
        <dbReference type="ARBA" id="ARBA00032764"/>
    </source>
</evidence>
<reference evidence="15" key="1">
    <citation type="submission" date="2025-08" db="UniProtKB">
        <authorList>
            <consortium name="Ensembl"/>
        </authorList>
    </citation>
    <scope>IDENTIFICATION</scope>
</reference>
<evidence type="ECO:0000256" key="8">
    <source>
        <dbReference type="ARBA" id="ARBA00023170"/>
    </source>
</evidence>
<dbReference type="PANTHER" id="PTHR24230:SF53">
    <property type="entry name" value="UROTENSIN-2 RECEPTOR"/>
    <property type="match status" value="1"/>
</dbReference>
<keyword evidence="7 13" id="KW-0472">Membrane</keyword>
<evidence type="ECO:0000256" key="7">
    <source>
        <dbReference type="ARBA" id="ARBA00023136"/>
    </source>
</evidence>
<evidence type="ECO:0000256" key="6">
    <source>
        <dbReference type="ARBA" id="ARBA00023040"/>
    </source>
</evidence>
<dbReference type="PRINTS" id="PR00647">
    <property type="entry name" value="UROTENSIN2R"/>
</dbReference>
<proteinExistence type="predicted"/>
<feature type="region of interest" description="Disordered" evidence="12">
    <location>
        <begin position="1"/>
        <end position="22"/>
    </location>
</feature>
<feature type="transmembrane region" description="Helical" evidence="13">
    <location>
        <begin position="264"/>
        <end position="285"/>
    </location>
</feature>
<evidence type="ECO:0000256" key="1">
    <source>
        <dbReference type="ARBA" id="ARBA00004651"/>
    </source>
</evidence>
<feature type="transmembrane region" description="Helical" evidence="13">
    <location>
        <begin position="168"/>
        <end position="190"/>
    </location>
</feature>
<protein>
    <recommendedName>
        <fullName evidence="2">Urotensin-2 receptor</fullName>
    </recommendedName>
    <alternativeName>
        <fullName evidence="11">Urotensin II receptor</fullName>
    </alternativeName>
</protein>
<dbReference type="SUPFAM" id="SSF81321">
    <property type="entry name" value="Family A G protein-coupled receptor-like"/>
    <property type="match status" value="1"/>
</dbReference>
<evidence type="ECO:0000256" key="10">
    <source>
        <dbReference type="ARBA" id="ARBA00025579"/>
    </source>
</evidence>
<evidence type="ECO:0000313" key="15">
    <source>
        <dbReference type="Ensembl" id="ENSZALP00000010424.1"/>
    </source>
</evidence>
<dbReference type="PROSITE" id="PS50262">
    <property type="entry name" value="G_PROTEIN_RECEP_F1_2"/>
    <property type="match status" value="1"/>
</dbReference>
<dbReference type="PRINTS" id="PR00237">
    <property type="entry name" value="GPCRRHODOPSN"/>
</dbReference>
<evidence type="ECO:0000256" key="2">
    <source>
        <dbReference type="ARBA" id="ARBA00014302"/>
    </source>
</evidence>
<dbReference type="GO" id="GO:0005886">
    <property type="term" value="C:plasma membrane"/>
    <property type="evidence" value="ECO:0007669"/>
    <property type="project" value="UniProtKB-SubCell"/>
</dbReference>
<keyword evidence="5 13" id="KW-1133">Transmembrane helix</keyword>
<evidence type="ECO:0000256" key="4">
    <source>
        <dbReference type="ARBA" id="ARBA00022692"/>
    </source>
</evidence>
<dbReference type="GO" id="GO:0007218">
    <property type="term" value="P:neuropeptide signaling pathway"/>
    <property type="evidence" value="ECO:0007669"/>
    <property type="project" value="TreeGrafter"/>
</dbReference>
<evidence type="ECO:0000256" key="3">
    <source>
        <dbReference type="ARBA" id="ARBA00022475"/>
    </source>
</evidence>
<sequence>MEQELHFSLPRQQPSAAHHTYHDLHSQTKECQLFTENIKGFTRKKTGHGCSNSPHVDCYCLLPNKKKNVLGSSKIGAEHLKKVLFKAENKMPPIRGSRGEILHLKCLCKELSAAAVAAPSLEVPKASLNGTWSNLGYIFTLTLMCTERYLAVTRPLDTLKRSRGYRKVTAGAVWSVSLLLTLPMMLMVTLTEGGKAEGKVKRMCAPTWSVDAYRTYLTVLFSTSIMAPGIIIGFLYTRLARTYLESQRNPPHKEKSKRSPRQKVLIMIFSIVLVFWACFLPFWIWQLVRLYSSSLHLTTQTQKCINYLVTCLTYSNSCINPFLYTLLTKNYREYLRNRHRNFYRFTSSFRKRGSNLQCSWGRSMSSSNQYDYSSEALGMKSEIGPGSLN</sequence>